<dbReference type="Gene3D" id="1.10.10.10">
    <property type="entry name" value="Winged helix-like DNA-binding domain superfamily/Winged helix DNA-binding domain"/>
    <property type="match status" value="1"/>
</dbReference>
<dbReference type="CDD" id="cd08475">
    <property type="entry name" value="PBP2_CrgA_like_6"/>
    <property type="match status" value="1"/>
</dbReference>
<accession>A0A0B2UDR0</accession>
<dbReference type="Proteomes" id="UP000031012">
    <property type="component" value="Unassembled WGS sequence"/>
</dbReference>
<keyword evidence="2" id="KW-0805">Transcription regulation</keyword>
<dbReference type="InterPro" id="IPR000847">
    <property type="entry name" value="LysR_HTH_N"/>
</dbReference>
<keyword evidence="4" id="KW-0804">Transcription</keyword>
<feature type="domain" description="HTH lysR-type" evidence="5">
    <location>
        <begin position="11"/>
        <end position="60"/>
    </location>
</feature>
<evidence type="ECO:0000313" key="6">
    <source>
        <dbReference type="EMBL" id="KHN67404.1"/>
    </source>
</evidence>
<gene>
    <name evidence="6" type="ORF">DH17_12005</name>
</gene>
<dbReference type="PROSITE" id="PS50931">
    <property type="entry name" value="HTH_LYSR"/>
    <property type="match status" value="1"/>
</dbReference>
<keyword evidence="3" id="KW-0238">DNA-binding</keyword>
<proteinExistence type="inferred from homology"/>
<name>A0A0B2UDR0_9GAMM</name>
<dbReference type="InterPro" id="IPR005119">
    <property type="entry name" value="LysR_subst-bd"/>
</dbReference>
<dbReference type="Pfam" id="PF00126">
    <property type="entry name" value="HTH_1"/>
    <property type="match status" value="1"/>
</dbReference>
<dbReference type="SUPFAM" id="SSF46785">
    <property type="entry name" value="Winged helix' DNA-binding domain"/>
    <property type="match status" value="1"/>
</dbReference>
<dbReference type="EMBL" id="JHQK01000004">
    <property type="protein sequence ID" value="KHN67404.1"/>
    <property type="molecule type" value="Genomic_DNA"/>
</dbReference>
<dbReference type="InterPro" id="IPR036390">
    <property type="entry name" value="WH_DNA-bd_sf"/>
</dbReference>
<dbReference type="GO" id="GO:0003700">
    <property type="term" value="F:DNA-binding transcription factor activity"/>
    <property type="evidence" value="ECO:0007669"/>
    <property type="project" value="InterPro"/>
</dbReference>
<dbReference type="AlphaFoldDB" id="A0A0B2UDR0"/>
<dbReference type="SUPFAM" id="SSF53850">
    <property type="entry name" value="Periplasmic binding protein-like II"/>
    <property type="match status" value="1"/>
</dbReference>
<dbReference type="InterPro" id="IPR036388">
    <property type="entry name" value="WH-like_DNA-bd_sf"/>
</dbReference>
<dbReference type="PANTHER" id="PTHR30537:SF5">
    <property type="entry name" value="HTH-TYPE TRANSCRIPTIONAL ACTIVATOR TTDR-RELATED"/>
    <property type="match status" value="1"/>
</dbReference>
<comment type="caution">
    <text evidence="6">The sequence shown here is derived from an EMBL/GenBank/DDBJ whole genome shotgun (WGS) entry which is preliminary data.</text>
</comment>
<dbReference type="FunFam" id="1.10.10.10:FF:000001">
    <property type="entry name" value="LysR family transcriptional regulator"/>
    <property type="match status" value="1"/>
</dbReference>
<dbReference type="Gene3D" id="3.40.190.290">
    <property type="match status" value="1"/>
</dbReference>
<evidence type="ECO:0000256" key="4">
    <source>
        <dbReference type="ARBA" id="ARBA00023163"/>
    </source>
</evidence>
<organism evidence="6 7">
    <name type="scientific">Acinetobacter oleivorans</name>
    <dbReference type="NCBI Taxonomy" id="1148157"/>
    <lineage>
        <taxon>Bacteria</taxon>
        <taxon>Pseudomonadati</taxon>
        <taxon>Pseudomonadota</taxon>
        <taxon>Gammaproteobacteria</taxon>
        <taxon>Moraxellales</taxon>
        <taxon>Moraxellaceae</taxon>
        <taxon>Acinetobacter</taxon>
    </lineage>
</organism>
<dbReference type="GO" id="GO:0003677">
    <property type="term" value="F:DNA binding"/>
    <property type="evidence" value="ECO:0007669"/>
    <property type="project" value="UniProtKB-KW"/>
</dbReference>
<comment type="similarity">
    <text evidence="1">Belongs to the LysR transcriptional regulatory family.</text>
</comment>
<evidence type="ECO:0000259" key="5">
    <source>
        <dbReference type="PROSITE" id="PS50931"/>
    </source>
</evidence>
<reference evidence="6 7" key="1">
    <citation type="submission" date="2014-03" db="EMBL/GenBank/DDBJ databases">
        <title>Genome sequence of the diesel-degrader and plant-growth promoter Acinetobacter oleivorans PF-1 isolated from the roots of poplar tree.</title>
        <authorList>
            <person name="Gkorezis P."/>
            <person name="van Hamme J."/>
            <person name="Rineau F."/>
            <person name="Vangronsveld J."/>
            <person name="Francetti A."/>
        </authorList>
    </citation>
    <scope>NUCLEOTIDE SEQUENCE [LARGE SCALE GENOMIC DNA]</scope>
    <source>
        <strain evidence="6 7">PF1</strain>
    </source>
</reference>
<evidence type="ECO:0000313" key="7">
    <source>
        <dbReference type="Proteomes" id="UP000031012"/>
    </source>
</evidence>
<evidence type="ECO:0000256" key="1">
    <source>
        <dbReference type="ARBA" id="ARBA00009437"/>
    </source>
</evidence>
<dbReference type="InterPro" id="IPR058163">
    <property type="entry name" value="LysR-type_TF_proteobact-type"/>
</dbReference>
<sequence>MDSKFSGILEFVTAVEQGSFTGAAEILGITGSAVGKSINKLEKRLGVQLLHRTTRRIFLTPEGEAWLVSCRRILEELDQIETLLSTENSYPTGRIRVDLPTTFGRRYIFPILLDLAQQYPQLDLSVTFQDRAVDMISEGVDLVVRIGDLEDSTDLIAKSLGHQTLLICASPDYLEKNGYPSNKEDLKHHNCLIGWRRNYKGQWFLKNALGEMEEFKINYRHEIPDGDALLSACTSGLGIAQLPSWLAFDALKAGKLISILPEISGVEIPIHVLWQKRWHLQPKIRVVVDEITKFTHNKPELFLG</sequence>
<dbReference type="Pfam" id="PF03466">
    <property type="entry name" value="LysR_substrate"/>
    <property type="match status" value="1"/>
</dbReference>
<evidence type="ECO:0000256" key="3">
    <source>
        <dbReference type="ARBA" id="ARBA00023125"/>
    </source>
</evidence>
<protein>
    <submittedName>
        <fullName evidence="6">LysR family transcriptional regulator</fullName>
    </submittedName>
</protein>
<dbReference type="PANTHER" id="PTHR30537">
    <property type="entry name" value="HTH-TYPE TRANSCRIPTIONAL REGULATOR"/>
    <property type="match status" value="1"/>
</dbReference>
<evidence type="ECO:0000256" key="2">
    <source>
        <dbReference type="ARBA" id="ARBA00023015"/>
    </source>
</evidence>